<reference evidence="4" key="1">
    <citation type="journal article" date="2019" name="Int. J. Syst. Evol. Microbiol.">
        <title>The Global Catalogue of Microorganisms (GCM) 10K type strain sequencing project: providing services to taxonomists for standard genome sequencing and annotation.</title>
        <authorList>
            <consortium name="The Broad Institute Genomics Platform"/>
            <consortium name="The Broad Institute Genome Sequencing Center for Infectious Disease"/>
            <person name="Wu L."/>
            <person name="Ma J."/>
        </authorList>
    </citation>
    <scope>NUCLEOTIDE SEQUENCE [LARGE SCALE GENOMIC DNA]</scope>
    <source>
        <strain evidence="4">JCM 16961</strain>
    </source>
</reference>
<evidence type="ECO:0000313" key="4">
    <source>
        <dbReference type="Proteomes" id="UP001501536"/>
    </source>
</evidence>
<comment type="caution">
    <text evidence="3">The sequence shown here is derived from an EMBL/GenBank/DDBJ whole genome shotgun (WGS) entry which is preliminary data.</text>
</comment>
<dbReference type="Pfam" id="PF09534">
    <property type="entry name" value="Trp_oprn_chp"/>
    <property type="match status" value="1"/>
</dbReference>
<evidence type="ECO:0000256" key="2">
    <source>
        <dbReference type="SAM" id="Phobius"/>
    </source>
</evidence>
<evidence type="ECO:0000256" key="1">
    <source>
        <dbReference type="SAM" id="MobiDB-lite"/>
    </source>
</evidence>
<name>A0ABP7CWX6_9MICC</name>
<protein>
    <recommendedName>
        <fullName evidence="5">Trp biosynthesis-associated membrane protein</fullName>
    </recommendedName>
</protein>
<feature type="compositionally biased region" description="Basic and acidic residues" evidence="1">
    <location>
        <begin position="173"/>
        <end position="185"/>
    </location>
</feature>
<keyword evidence="2" id="KW-0472">Membrane</keyword>
<keyword evidence="4" id="KW-1185">Reference proteome</keyword>
<organism evidence="3 4">
    <name type="scientific">Zhihengliuella alba</name>
    <dbReference type="NCBI Taxonomy" id="547018"/>
    <lineage>
        <taxon>Bacteria</taxon>
        <taxon>Bacillati</taxon>
        <taxon>Actinomycetota</taxon>
        <taxon>Actinomycetes</taxon>
        <taxon>Micrococcales</taxon>
        <taxon>Micrococcaceae</taxon>
        <taxon>Zhihengliuella</taxon>
    </lineage>
</organism>
<dbReference type="InterPro" id="IPR019051">
    <property type="entry name" value="Trp_biosyn_TM_oprn/chp"/>
</dbReference>
<feature type="transmembrane region" description="Helical" evidence="2">
    <location>
        <begin position="123"/>
        <end position="145"/>
    </location>
</feature>
<dbReference type="Proteomes" id="UP001501536">
    <property type="component" value="Unassembled WGS sequence"/>
</dbReference>
<feature type="compositionally biased region" description="Basic and acidic residues" evidence="1">
    <location>
        <begin position="195"/>
        <end position="207"/>
    </location>
</feature>
<keyword evidence="2" id="KW-0812">Transmembrane</keyword>
<dbReference type="RefSeq" id="WP_344879660.1">
    <property type="nucleotide sequence ID" value="NZ_BAABCJ010000001.1"/>
</dbReference>
<sequence length="207" mass="20837">MTRRNVVLAGLLGGLAALLTGTRTWITVTPGTGAIIHQPVTVAGSDAATSVSALAIVVLAASVSATIAGRVARWIVAGLLVLAGVGIVVAAASALGDPLSAAAAVVGEAAGTNRIEAEYRTSLWPAATIVAGVWTSLVGAVMAIAGRRWKVGRKYAPATEAGADAAPRAGANPDRHSGDQARTEGEGTQVDEIDGWDRLSRGDDPTR</sequence>
<evidence type="ECO:0008006" key="5">
    <source>
        <dbReference type="Google" id="ProtNLM"/>
    </source>
</evidence>
<keyword evidence="2" id="KW-1133">Transmembrane helix</keyword>
<evidence type="ECO:0000313" key="3">
    <source>
        <dbReference type="EMBL" id="GAA3695764.1"/>
    </source>
</evidence>
<dbReference type="EMBL" id="BAABCJ010000001">
    <property type="protein sequence ID" value="GAA3695764.1"/>
    <property type="molecule type" value="Genomic_DNA"/>
</dbReference>
<feature type="compositionally biased region" description="Low complexity" evidence="1">
    <location>
        <begin position="160"/>
        <end position="171"/>
    </location>
</feature>
<feature type="transmembrane region" description="Helical" evidence="2">
    <location>
        <begin position="74"/>
        <end position="95"/>
    </location>
</feature>
<accession>A0ABP7CWX6</accession>
<gene>
    <name evidence="3" type="ORF">GCM10022377_05710</name>
</gene>
<feature type="transmembrane region" description="Helical" evidence="2">
    <location>
        <begin position="48"/>
        <end position="67"/>
    </location>
</feature>
<proteinExistence type="predicted"/>
<feature type="region of interest" description="Disordered" evidence="1">
    <location>
        <begin position="160"/>
        <end position="207"/>
    </location>
</feature>